<comment type="caution">
    <text evidence="1">The sequence shown here is derived from an EMBL/GenBank/DDBJ whole genome shotgun (WGS) entry which is preliminary data.</text>
</comment>
<dbReference type="AlphaFoldDB" id="A0AAW1HVH9"/>
<accession>A0AAW1HVH9</accession>
<proteinExistence type="predicted"/>
<organism evidence="1 2">
    <name type="scientific">Popillia japonica</name>
    <name type="common">Japanese beetle</name>
    <dbReference type="NCBI Taxonomy" id="7064"/>
    <lineage>
        <taxon>Eukaryota</taxon>
        <taxon>Metazoa</taxon>
        <taxon>Ecdysozoa</taxon>
        <taxon>Arthropoda</taxon>
        <taxon>Hexapoda</taxon>
        <taxon>Insecta</taxon>
        <taxon>Pterygota</taxon>
        <taxon>Neoptera</taxon>
        <taxon>Endopterygota</taxon>
        <taxon>Coleoptera</taxon>
        <taxon>Polyphaga</taxon>
        <taxon>Scarabaeiformia</taxon>
        <taxon>Scarabaeidae</taxon>
        <taxon>Rutelinae</taxon>
        <taxon>Popillia</taxon>
    </lineage>
</organism>
<sequence length="118" mass="13604">MKHVKELTMKEMRKGLTFKHRLFDAVLLNDGRNALILGYGVYSDQYWCEMVYPDGLHVGEADWVSADLSFSCPQIVEVIPNCRDTLINKVIDEYKAREIGSILDYSRIIEDLLNAMDM</sequence>
<name>A0AAW1HVH9_POPJA</name>
<dbReference type="EMBL" id="JASPKY010000881">
    <property type="protein sequence ID" value="KAK9680645.1"/>
    <property type="molecule type" value="Genomic_DNA"/>
</dbReference>
<reference evidence="1 2" key="1">
    <citation type="journal article" date="2024" name="BMC Genomics">
        <title>De novo assembly and annotation of Popillia japonica's genome with initial clues to its potential as an invasive pest.</title>
        <authorList>
            <person name="Cucini C."/>
            <person name="Boschi S."/>
            <person name="Funari R."/>
            <person name="Cardaioli E."/>
            <person name="Iannotti N."/>
            <person name="Marturano G."/>
            <person name="Paoli F."/>
            <person name="Bruttini M."/>
            <person name="Carapelli A."/>
            <person name="Frati F."/>
            <person name="Nardi F."/>
        </authorList>
    </citation>
    <scope>NUCLEOTIDE SEQUENCE [LARGE SCALE GENOMIC DNA]</scope>
    <source>
        <strain evidence="1">DMR45628</strain>
    </source>
</reference>
<gene>
    <name evidence="1" type="ORF">QE152_g38990</name>
</gene>
<evidence type="ECO:0000313" key="2">
    <source>
        <dbReference type="Proteomes" id="UP001458880"/>
    </source>
</evidence>
<protein>
    <submittedName>
        <fullName evidence="1">Uncharacterized protein</fullName>
    </submittedName>
</protein>
<evidence type="ECO:0000313" key="1">
    <source>
        <dbReference type="EMBL" id="KAK9680645.1"/>
    </source>
</evidence>
<keyword evidence="2" id="KW-1185">Reference proteome</keyword>
<dbReference type="Proteomes" id="UP001458880">
    <property type="component" value="Unassembled WGS sequence"/>
</dbReference>